<evidence type="ECO:0000313" key="2">
    <source>
        <dbReference type="Proteomes" id="UP000023152"/>
    </source>
</evidence>
<reference evidence="1 2" key="1">
    <citation type="journal article" date="2013" name="Curr. Biol.">
        <title>The Genome of the Foraminiferan Reticulomyxa filosa.</title>
        <authorList>
            <person name="Glockner G."/>
            <person name="Hulsmann N."/>
            <person name="Schleicher M."/>
            <person name="Noegel A.A."/>
            <person name="Eichinger L."/>
            <person name="Gallinger C."/>
            <person name="Pawlowski J."/>
            <person name="Sierra R."/>
            <person name="Euteneuer U."/>
            <person name="Pillet L."/>
            <person name="Moustafa A."/>
            <person name="Platzer M."/>
            <person name="Groth M."/>
            <person name="Szafranski K."/>
            <person name="Schliwa M."/>
        </authorList>
    </citation>
    <scope>NUCLEOTIDE SEQUENCE [LARGE SCALE GENOMIC DNA]</scope>
</reference>
<keyword evidence="2" id="KW-1185">Reference proteome</keyword>
<dbReference type="Proteomes" id="UP000023152">
    <property type="component" value="Unassembled WGS sequence"/>
</dbReference>
<gene>
    <name evidence="1" type="ORF">RFI_36743</name>
</gene>
<comment type="caution">
    <text evidence="1">The sequence shown here is derived from an EMBL/GenBank/DDBJ whole genome shotgun (WGS) entry which is preliminary data.</text>
</comment>
<sequence length="85" mass="10065">MLELLCDFNFYKKGIPLLKKPYCCITKKKFIVEIGKVMALLRSLLKQDFVMTSKKIKTVALDPLYDQKNILNSHNPTKWRLKKKY</sequence>
<organism evidence="1 2">
    <name type="scientific">Reticulomyxa filosa</name>
    <dbReference type="NCBI Taxonomy" id="46433"/>
    <lineage>
        <taxon>Eukaryota</taxon>
        <taxon>Sar</taxon>
        <taxon>Rhizaria</taxon>
        <taxon>Retaria</taxon>
        <taxon>Foraminifera</taxon>
        <taxon>Monothalamids</taxon>
        <taxon>Reticulomyxidae</taxon>
        <taxon>Reticulomyxa</taxon>
    </lineage>
</organism>
<dbReference type="AlphaFoldDB" id="X6LHS9"/>
<dbReference type="EMBL" id="ASPP01040244">
    <property type="protein sequence ID" value="ETO00697.1"/>
    <property type="molecule type" value="Genomic_DNA"/>
</dbReference>
<accession>X6LHS9</accession>
<evidence type="ECO:0000313" key="1">
    <source>
        <dbReference type="EMBL" id="ETO00697.1"/>
    </source>
</evidence>
<protein>
    <submittedName>
        <fullName evidence="1">Uncharacterized protein</fullName>
    </submittedName>
</protein>
<name>X6LHS9_RETFI</name>
<proteinExistence type="predicted"/>